<feature type="binding site" evidence="9">
    <location>
        <position position="38"/>
    </location>
    <ligand>
        <name>S-adenosyl-L-methionine</name>
        <dbReference type="ChEBI" id="CHEBI:59789"/>
    </ligand>
</feature>
<feature type="domain" description="Ribosomal RNA adenine methylase transferase N-terminal" evidence="12">
    <location>
        <begin position="45"/>
        <end position="215"/>
    </location>
</feature>
<feature type="binding site" evidence="9">
    <location>
        <position position="40"/>
    </location>
    <ligand>
        <name>S-adenosyl-L-methionine</name>
        <dbReference type="ChEBI" id="CHEBI:59789"/>
    </ligand>
</feature>
<dbReference type="InterPro" id="IPR020596">
    <property type="entry name" value="rRNA_Ade_Mease_Trfase_CS"/>
</dbReference>
<dbReference type="FunFam" id="3.40.50.150:FF:000007">
    <property type="entry name" value="rRNA adenine N(6)-methyltransferase"/>
    <property type="match status" value="1"/>
</dbReference>
<feature type="binding site" evidence="9">
    <location>
        <position position="86"/>
    </location>
    <ligand>
        <name>S-adenosyl-L-methionine</name>
        <dbReference type="ChEBI" id="CHEBI:59789"/>
    </ligand>
</feature>
<evidence type="ECO:0000256" key="10">
    <source>
        <dbReference type="RuleBase" id="RU362106"/>
    </source>
</evidence>
<dbReference type="AlphaFoldDB" id="A0A8H6ETR3"/>
<evidence type="ECO:0000313" key="14">
    <source>
        <dbReference type="Proteomes" id="UP000568158"/>
    </source>
</evidence>
<evidence type="ECO:0000256" key="11">
    <source>
        <dbReference type="SAM" id="MobiDB-lite"/>
    </source>
</evidence>
<evidence type="ECO:0000256" key="1">
    <source>
        <dbReference type="ARBA" id="ARBA00002977"/>
    </source>
</evidence>
<feature type="compositionally biased region" description="Basic residues" evidence="11">
    <location>
        <begin position="1"/>
        <end position="14"/>
    </location>
</feature>
<evidence type="ECO:0000256" key="7">
    <source>
        <dbReference type="ARBA" id="ARBA00049478"/>
    </source>
</evidence>
<evidence type="ECO:0000256" key="9">
    <source>
        <dbReference type="PROSITE-ProRule" id="PRU01026"/>
    </source>
</evidence>
<sequence>MSHRMPKSARKQLGSRKTPSAANQINRVFKFNTNLGQHILKNPQIAQAIVDKAEIRPSDVVLEIGPGTGNLTMRILEKARKVIAIEVDPRMAGELLKRVQGTPVEKKLEITVGDFMKMKELPYFDVCISNTPYQISSGIVFRLLEMEHPPRIAVLMFQREFAMNLTARPGDNLYNRLSANAQMWANVKHVMKVGKNNFRPPPKVESSVVKVIPKIPRPNLNYSEWDGLLRLCFNRKNKTLGAIFRNKKITAILEENYKRYLAYTTEQNGDMSIESNNDVESLVKQNVNKVLTETGFAEQRASKMDQVAFLKLLYAFHQVDIRFPFPLSSTKTNKSSTLTTQTNKMNSKISATQNSTTDAPSQDDEDYNTWWNYVHGNFYHENNMCTIA</sequence>
<dbReference type="InterPro" id="IPR029063">
    <property type="entry name" value="SAM-dependent_MTases_sf"/>
</dbReference>
<dbReference type="GO" id="GO:0003723">
    <property type="term" value="F:RNA binding"/>
    <property type="evidence" value="ECO:0007669"/>
    <property type="project" value="UniProtKB-UniRule"/>
</dbReference>
<dbReference type="PROSITE" id="PS01131">
    <property type="entry name" value="RRNA_A_DIMETH"/>
    <property type="match status" value="1"/>
</dbReference>
<keyword evidence="4 9" id="KW-0808">Transferase</keyword>
<dbReference type="NCBIfam" id="TIGR00755">
    <property type="entry name" value="ksgA"/>
    <property type="match status" value="1"/>
</dbReference>
<feature type="binding site" evidence="9">
    <location>
        <position position="130"/>
    </location>
    <ligand>
        <name>S-adenosyl-L-methionine</name>
        <dbReference type="ChEBI" id="CHEBI:59789"/>
    </ligand>
</feature>
<comment type="caution">
    <text evidence="13">The sequence shown here is derived from an EMBL/GenBank/DDBJ whole genome shotgun (WGS) entry which is preliminary data.</text>
</comment>
<dbReference type="Gene3D" id="1.10.8.480">
    <property type="match status" value="1"/>
</dbReference>
<dbReference type="EMBL" id="JABCYN010000030">
    <property type="protein sequence ID" value="KAF6009985.1"/>
    <property type="molecule type" value="Genomic_DNA"/>
</dbReference>
<dbReference type="GO" id="GO:0005730">
    <property type="term" value="C:nucleolus"/>
    <property type="evidence" value="ECO:0007669"/>
    <property type="project" value="TreeGrafter"/>
</dbReference>
<evidence type="ECO:0000313" key="13">
    <source>
        <dbReference type="EMBL" id="KAF6009985.1"/>
    </source>
</evidence>
<reference evidence="13 14" key="1">
    <citation type="journal article" date="2020" name="Appl. Microbiol. Biotechnol.">
        <title>Targeted gene deletion in Brettanomyces bruxellensis with an expression-free CRISPR-Cas9 system.</title>
        <authorList>
            <person name="Varela C."/>
            <person name="Bartel C."/>
            <person name="Onetto C."/>
            <person name="Borneman A."/>
        </authorList>
    </citation>
    <scope>NUCLEOTIDE SEQUENCE [LARGE SCALE GENOMIC DNA]</scope>
    <source>
        <strain evidence="13 14">AWRI1613</strain>
    </source>
</reference>
<feature type="region of interest" description="Disordered" evidence="11">
    <location>
        <begin position="331"/>
        <end position="363"/>
    </location>
</feature>
<feature type="binding site" evidence="9">
    <location>
        <position position="114"/>
    </location>
    <ligand>
        <name>S-adenosyl-L-methionine</name>
        <dbReference type="ChEBI" id="CHEBI:59789"/>
    </ligand>
</feature>
<accession>A0A8H6ETR3</accession>
<evidence type="ECO:0000256" key="8">
    <source>
        <dbReference type="ARBA" id="ARBA00061109"/>
    </source>
</evidence>
<name>A0A8H6ETR3_DEKBR</name>
<gene>
    <name evidence="13" type="primary">DIM1</name>
    <name evidence="13" type="ORF">HII12_003531</name>
</gene>
<evidence type="ECO:0000256" key="2">
    <source>
        <dbReference type="ARBA" id="ARBA00022552"/>
    </source>
</evidence>
<dbReference type="SUPFAM" id="SSF53335">
    <property type="entry name" value="S-adenosyl-L-methionine-dependent methyltransferases"/>
    <property type="match status" value="1"/>
</dbReference>
<dbReference type="Gene3D" id="3.40.50.150">
    <property type="entry name" value="Vaccinia Virus protein VP39"/>
    <property type="match status" value="1"/>
</dbReference>
<evidence type="ECO:0000256" key="5">
    <source>
        <dbReference type="ARBA" id="ARBA00022691"/>
    </source>
</evidence>
<evidence type="ECO:0000256" key="3">
    <source>
        <dbReference type="ARBA" id="ARBA00022603"/>
    </source>
</evidence>
<feature type="binding site" evidence="9">
    <location>
        <position position="65"/>
    </location>
    <ligand>
        <name>S-adenosyl-L-methionine</name>
        <dbReference type="ChEBI" id="CHEBI:59789"/>
    </ligand>
</feature>
<protein>
    <recommendedName>
        <fullName evidence="10">rRNA adenine N(6)-methyltransferase</fullName>
        <ecNumber evidence="10">2.1.1.-</ecNumber>
    </recommendedName>
</protein>
<dbReference type="Proteomes" id="UP000568158">
    <property type="component" value="Unassembled WGS sequence"/>
</dbReference>
<dbReference type="InterPro" id="IPR011530">
    <property type="entry name" value="rRNA_adenine_dimethylase"/>
</dbReference>
<dbReference type="CDD" id="cd02440">
    <property type="entry name" value="AdoMet_MTases"/>
    <property type="match status" value="1"/>
</dbReference>
<keyword evidence="5 9" id="KW-0949">S-adenosyl-L-methionine</keyword>
<feature type="compositionally biased region" description="Low complexity" evidence="11">
    <location>
        <begin position="331"/>
        <end position="344"/>
    </location>
</feature>
<feature type="compositionally biased region" description="Polar residues" evidence="11">
    <location>
        <begin position="345"/>
        <end position="360"/>
    </location>
</feature>
<dbReference type="PANTHER" id="PTHR11727">
    <property type="entry name" value="DIMETHYLADENOSINE TRANSFERASE"/>
    <property type="match status" value="1"/>
</dbReference>
<dbReference type="PANTHER" id="PTHR11727:SF7">
    <property type="entry name" value="DIMETHYLADENOSINE TRANSFERASE-RELATED"/>
    <property type="match status" value="1"/>
</dbReference>
<feature type="region of interest" description="Disordered" evidence="11">
    <location>
        <begin position="1"/>
        <end position="20"/>
    </location>
</feature>
<dbReference type="InterPro" id="IPR001737">
    <property type="entry name" value="KsgA/Erm"/>
</dbReference>
<evidence type="ECO:0000256" key="4">
    <source>
        <dbReference type="ARBA" id="ARBA00022679"/>
    </source>
</evidence>
<dbReference type="SMART" id="SM00650">
    <property type="entry name" value="rADc"/>
    <property type="match status" value="1"/>
</dbReference>
<dbReference type="PROSITE" id="PS51689">
    <property type="entry name" value="SAM_RNA_A_N6_MT"/>
    <property type="match status" value="1"/>
</dbReference>
<dbReference type="EC" id="2.1.1.-" evidence="10"/>
<comment type="similarity">
    <text evidence="8 9 10">Belongs to the class I-like SAM-binding methyltransferase superfamily. rRNA adenine N(6)-methyltransferase family.</text>
</comment>
<comment type="catalytic activity">
    <reaction evidence="7">
        <text>adenosine(1779)/adenosine(1780) in 18S rRNA + 4 S-adenosyl-L-methionine = N(6)-dimethyladenosine(1779)/N(6)-dimethyladenosine(1780) in 18S rRNA + 4 S-adenosyl-L-homocysteine + 4 H(+)</text>
        <dbReference type="Rhea" id="RHEA:42780"/>
        <dbReference type="Rhea" id="RHEA-COMP:10234"/>
        <dbReference type="Rhea" id="RHEA-COMP:10236"/>
        <dbReference type="ChEBI" id="CHEBI:15378"/>
        <dbReference type="ChEBI" id="CHEBI:57856"/>
        <dbReference type="ChEBI" id="CHEBI:59789"/>
        <dbReference type="ChEBI" id="CHEBI:74411"/>
        <dbReference type="ChEBI" id="CHEBI:74493"/>
        <dbReference type="EC" id="2.1.1.183"/>
    </reaction>
</comment>
<evidence type="ECO:0000259" key="12">
    <source>
        <dbReference type="SMART" id="SM00650"/>
    </source>
</evidence>
<keyword evidence="2 10" id="KW-0698">rRNA processing</keyword>
<organism evidence="13 14">
    <name type="scientific">Dekkera bruxellensis</name>
    <name type="common">Brettanomyces custersii</name>
    <dbReference type="NCBI Taxonomy" id="5007"/>
    <lineage>
        <taxon>Eukaryota</taxon>
        <taxon>Fungi</taxon>
        <taxon>Dikarya</taxon>
        <taxon>Ascomycota</taxon>
        <taxon>Saccharomycotina</taxon>
        <taxon>Pichiomycetes</taxon>
        <taxon>Pichiales</taxon>
        <taxon>Pichiaceae</taxon>
        <taxon>Brettanomyces</taxon>
    </lineage>
</organism>
<keyword evidence="3 9" id="KW-0489">Methyltransferase</keyword>
<keyword evidence="6 9" id="KW-0694">RNA-binding</keyword>
<dbReference type="Pfam" id="PF00398">
    <property type="entry name" value="RrnaAD"/>
    <property type="match status" value="1"/>
</dbReference>
<evidence type="ECO:0000256" key="6">
    <source>
        <dbReference type="ARBA" id="ARBA00022884"/>
    </source>
</evidence>
<proteinExistence type="inferred from homology"/>
<dbReference type="InterPro" id="IPR020598">
    <property type="entry name" value="rRNA_Ade_methylase_Trfase_N"/>
</dbReference>
<comment type="function">
    <text evidence="1">Specifically dimethylates two adjacent adenosines in the loop of a conserved hairpin near the 3'-end of 18S rRNA in the 40S particle.</text>
</comment>
<dbReference type="GO" id="GO:0052909">
    <property type="term" value="F:18S rRNA (adenine(1779)-N(6)/adenine(1780)-N(6))-dimethyltransferase activity"/>
    <property type="evidence" value="ECO:0007669"/>
    <property type="project" value="UniProtKB-EC"/>
</dbReference>